<dbReference type="Pfam" id="PF13309">
    <property type="entry name" value="HTH_22"/>
    <property type="match status" value="1"/>
</dbReference>
<evidence type="ECO:0000259" key="1">
    <source>
        <dbReference type="Pfam" id="PF13309"/>
    </source>
</evidence>
<dbReference type="PANTHER" id="PTHR35568">
    <property type="entry name" value="TRANSCRIPTIONAL REGULATOR DAUR"/>
    <property type="match status" value="1"/>
</dbReference>
<dbReference type="InterPro" id="IPR039446">
    <property type="entry name" value="DauR-like"/>
</dbReference>
<dbReference type="EMBL" id="UINC01161291">
    <property type="protein sequence ID" value="SVD60391.1"/>
    <property type="molecule type" value="Genomic_DNA"/>
</dbReference>
<reference evidence="2" key="1">
    <citation type="submission" date="2018-05" db="EMBL/GenBank/DDBJ databases">
        <authorList>
            <person name="Lanie J.A."/>
            <person name="Ng W.-L."/>
            <person name="Kazmierczak K.M."/>
            <person name="Andrzejewski T.M."/>
            <person name="Davidsen T.M."/>
            <person name="Wayne K.J."/>
            <person name="Tettelin H."/>
            <person name="Glass J.I."/>
            <person name="Rusch D."/>
            <person name="Podicherti R."/>
            <person name="Tsui H.-C.T."/>
            <person name="Winkler M.E."/>
        </authorList>
    </citation>
    <scope>NUCLEOTIDE SEQUENCE</scope>
</reference>
<protein>
    <recommendedName>
        <fullName evidence="1">Transcriptional regulator DauR-like HTH domain-containing protein</fullName>
    </recommendedName>
</protein>
<organism evidence="2">
    <name type="scientific">marine metagenome</name>
    <dbReference type="NCBI Taxonomy" id="408172"/>
    <lineage>
        <taxon>unclassified sequences</taxon>
        <taxon>metagenomes</taxon>
        <taxon>ecological metagenomes</taxon>
    </lineage>
</organism>
<gene>
    <name evidence="2" type="ORF">METZ01_LOCUS413245</name>
</gene>
<evidence type="ECO:0000313" key="2">
    <source>
        <dbReference type="EMBL" id="SVD60391.1"/>
    </source>
</evidence>
<feature type="non-terminal residue" evidence="2">
    <location>
        <position position="1"/>
    </location>
</feature>
<dbReference type="InterPro" id="IPR039445">
    <property type="entry name" value="DauR-like_HTH"/>
</dbReference>
<proteinExistence type="predicted"/>
<dbReference type="PANTHER" id="PTHR35568:SF1">
    <property type="entry name" value="TRANSCRIPTIONAL REGULATOR DAUR"/>
    <property type="match status" value="1"/>
</dbReference>
<dbReference type="AlphaFoldDB" id="A0A382WQU8"/>
<accession>A0A382WQU8</accession>
<feature type="non-terminal residue" evidence="2">
    <location>
        <position position="133"/>
    </location>
</feature>
<name>A0A382WQU8_9ZZZZ</name>
<sequence length="133" mass="15011">VPELQHFVNAFDACIFNLVDIFKHPLLEALLPLADVLGIQILDKDEIAESDLPLIWEGEVVGGVRRHNLNGALTRLLSAIEIEMNLKVKDMDRIQKQQAVALLNEWGAFNLRKSVESVAEALEVSRFTVYNYL</sequence>
<feature type="domain" description="Transcriptional regulator DauR-like HTH" evidence="1">
    <location>
        <begin position="74"/>
        <end position="133"/>
    </location>
</feature>